<evidence type="ECO:0008006" key="4">
    <source>
        <dbReference type="Google" id="ProtNLM"/>
    </source>
</evidence>
<keyword evidence="1" id="KW-0472">Membrane</keyword>
<reference evidence="2 3" key="1">
    <citation type="submission" date="2023-01" db="EMBL/GenBank/DDBJ databases">
        <title>Draft genome sequence of Nocardiopsis sp. RSe5-2 isolated from halophytes.</title>
        <authorList>
            <person name="Duangmal K."/>
            <person name="Chantavorakit T."/>
        </authorList>
    </citation>
    <scope>NUCLEOTIDE SEQUENCE [LARGE SCALE GENOMIC DNA]</scope>
    <source>
        <strain evidence="2 3">RSe5-2</strain>
    </source>
</reference>
<feature type="transmembrane region" description="Helical" evidence="1">
    <location>
        <begin position="161"/>
        <end position="181"/>
    </location>
</feature>
<keyword evidence="1" id="KW-1133">Transmembrane helix</keyword>
<feature type="transmembrane region" description="Helical" evidence="1">
    <location>
        <begin position="88"/>
        <end position="112"/>
    </location>
</feature>
<dbReference type="EMBL" id="JAQFWQ010000068">
    <property type="protein sequence ID" value="MDA2813120.1"/>
    <property type="molecule type" value="Genomic_DNA"/>
</dbReference>
<proteinExistence type="predicted"/>
<dbReference type="RefSeq" id="WP_270687931.1">
    <property type="nucleotide sequence ID" value="NZ_JAQFWQ010000068.1"/>
</dbReference>
<feature type="transmembrane region" description="Helical" evidence="1">
    <location>
        <begin position="6"/>
        <end position="25"/>
    </location>
</feature>
<feature type="transmembrane region" description="Helical" evidence="1">
    <location>
        <begin position="62"/>
        <end position="82"/>
    </location>
</feature>
<keyword evidence="1" id="KW-0812">Transmembrane</keyword>
<sequence>MELTVLAGAAGIAFVAAAIGVNAAYMRIGVPLPTSGKDPDQATAGFAATGAAMRLPSVVAPLLWLCTTLFAAGLLSALWRPGTDQGTWALVGFSGVLLQNAAFACVEALRFGMAEAARHGRGPVSGLWGTSNVLFGFNQVFLAMAVLGFTAAGVGAGLVPVWHAVLGYASAALLFASSLAAPYRSDGIDRLGGVGLVGWLGWAAWIVAYSAVLFGL</sequence>
<protein>
    <recommendedName>
        <fullName evidence="4">DUF4386 family protein</fullName>
    </recommendedName>
</protein>
<gene>
    <name evidence="2" type="ORF">O4J56_20910</name>
</gene>
<evidence type="ECO:0000256" key="1">
    <source>
        <dbReference type="SAM" id="Phobius"/>
    </source>
</evidence>
<comment type="caution">
    <text evidence="2">The sequence shown here is derived from an EMBL/GenBank/DDBJ whole genome shotgun (WGS) entry which is preliminary data.</text>
</comment>
<feature type="transmembrane region" description="Helical" evidence="1">
    <location>
        <begin position="193"/>
        <end position="214"/>
    </location>
</feature>
<organism evidence="2 3">
    <name type="scientific">Nocardiopsis endophytica</name>
    <dbReference type="NCBI Taxonomy" id="3018445"/>
    <lineage>
        <taxon>Bacteria</taxon>
        <taxon>Bacillati</taxon>
        <taxon>Actinomycetota</taxon>
        <taxon>Actinomycetes</taxon>
        <taxon>Streptosporangiales</taxon>
        <taxon>Nocardiopsidaceae</taxon>
        <taxon>Nocardiopsis</taxon>
    </lineage>
</organism>
<name>A0ABT4U843_9ACTN</name>
<accession>A0ABT4U843</accession>
<feature type="transmembrane region" description="Helical" evidence="1">
    <location>
        <begin position="133"/>
        <end position="155"/>
    </location>
</feature>
<evidence type="ECO:0000313" key="3">
    <source>
        <dbReference type="Proteomes" id="UP001527866"/>
    </source>
</evidence>
<evidence type="ECO:0000313" key="2">
    <source>
        <dbReference type="EMBL" id="MDA2813120.1"/>
    </source>
</evidence>
<dbReference type="Proteomes" id="UP001527866">
    <property type="component" value="Unassembled WGS sequence"/>
</dbReference>
<keyword evidence="3" id="KW-1185">Reference proteome</keyword>